<gene>
    <name evidence="8" type="ORF">ET464_14290</name>
</gene>
<feature type="domain" description="Fe/B12 periplasmic-binding" evidence="7">
    <location>
        <begin position="73"/>
        <end position="324"/>
    </location>
</feature>
<dbReference type="PANTHER" id="PTHR30532">
    <property type="entry name" value="IRON III DICITRATE-BINDING PERIPLASMIC PROTEIN"/>
    <property type="match status" value="1"/>
</dbReference>
<evidence type="ECO:0000256" key="6">
    <source>
        <dbReference type="SAM" id="SignalP"/>
    </source>
</evidence>
<evidence type="ECO:0000313" key="8">
    <source>
        <dbReference type="EMBL" id="QAY67388.1"/>
    </source>
</evidence>
<keyword evidence="3" id="KW-0813">Transport</keyword>
<comment type="subcellular location">
    <subcellularLocation>
        <location evidence="1">Cell envelope</location>
    </subcellularLocation>
</comment>
<comment type="similarity">
    <text evidence="2">Belongs to the bacterial solute-binding protein 8 family.</text>
</comment>
<keyword evidence="4 6" id="KW-0732">Signal</keyword>
<feature type="signal peptide" evidence="6">
    <location>
        <begin position="1"/>
        <end position="18"/>
    </location>
</feature>
<evidence type="ECO:0000259" key="7">
    <source>
        <dbReference type="PROSITE" id="PS50983"/>
    </source>
</evidence>
<name>A0A4P6FA68_9BACL</name>
<dbReference type="GO" id="GO:0030288">
    <property type="term" value="C:outer membrane-bounded periplasmic space"/>
    <property type="evidence" value="ECO:0007669"/>
    <property type="project" value="TreeGrafter"/>
</dbReference>
<dbReference type="RefSeq" id="WP_129441985.1">
    <property type="nucleotide sequence ID" value="NZ_CP035492.1"/>
</dbReference>
<dbReference type="PANTHER" id="PTHR30532:SF26">
    <property type="entry name" value="IRON(3+)-HYDROXAMATE-BINDING PROTEIN FHUD"/>
    <property type="match status" value="1"/>
</dbReference>
<reference evidence="8 9" key="1">
    <citation type="submission" date="2019-01" db="EMBL/GenBank/DDBJ databases">
        <title>Genome sequencing of strain FW100M-2.</title>
        <authorList>
            <person name="Heo J."/>
            <person name="Kim S.-J."/>
            <person name="Kim J.-S."/>
            <person name="Hong S.-B."/>
            <person name="Kwon S.-W."/>
        </authorList>
    </citation>
    <scope>NUCLEOTIDE SEQUENCE [LARGE SCALE GENOMIC DNA]</scope>
    <source>
        <strain evidence="8 9">FW100M-2</strain>
    </source>
</reference>
<dbReference type="OrthoDB" id="2241086at2"/>
<dbReference type="GO" id="GO:1901678">
    <property type="term" value="P:iron coordination entity transport"/>
    <property type="evidence" value="ECO:0007669"/>
    <property type="project" value="UniProtKB-ARBA"/>
</dbReference>
<organism evidence="8 9">
    <name type="scientific">Paenibacillus protaetiae</name>
    <dbReference type="NCBI Taxonomy" id="2509456"/>
    <lineage>
        <taxon>Bacteria</taxon>
        <taxon>Bacillati</taxon>
        <taxon>Bacillota</taxon>
        <taxon>Bacilli</taxon>
        <taxon>Bacillales</taxon>
        <taxon>Paenibacillaceae</taxon>
        <taxon>Paenibacillus</taxon>
    </lineage>
</organism>
<dbReference type="Pfam" id="PF01497">
    <property type="entry name" value="Peripla_BP_2"/>
    <property type="match status" value="1"/>
</dbReference>
<accession>A0A4P6FA68</accession>
<proteinExistence type="inferred from homology"/>
<feature type="compositionally biased region" description="Low complexity" evidence="5">
    <location>
        <begin position="31"/>
        <end position="56"/>
    </location>
</feature>
<dbReference type="EMBL" id="CP035492">
    <property type="protein sequence ID" value="QAY67388.1"/>
    <property type="molecule type" value="Genomic_DNA"/>
</dbReference>
<dbReference type="FunFam" id="3.40.50.1980:FF:000017">
    <property type="entry name" value="ABC transporter substrate-binding protein"/>
    <property type="match status" value="1"/>
</dbReference>
<sequence>MKKSLFLLLISLVLVLSACGNGNSNQANSKSGANSSPNASTSPSPSDAADSSDSGTITYQSESGPIEVPAHPQRVVALSGYAGNLLALGVPLVGVDSWTKSDPNFKDQLKDVAEVSDENVESILNVKPDLIIAMTDIKNVDKLKQIAPVVTYTYNKVDYLTQILEIGKAVNQEKKASDWIADFKARAQKAGEQIKAKIGADSTVSVIEGDAKSLYTFGDSWGRGTEIIYQAMGLKMPDKVKEMTAKDGYYDLSLEILPQYMGDYVFYSKDPAGDASFQQTSTYKNIPAVKNNRVFEVDATTFYFNDSLSLDYQLDFITKSLLGN</sequence>
<dbReference type="CDD" id="cd01138">
    <property type="entry name" value="FeuA"/>
    <property type="match status" value="1"/>
</dbReference>
<keyword evidence="9" id="KW-1185">Reference proteome</keyword>
<feature type="region of interest" description="Disordered" evidence="5">
    <location>
        <begin position="25"/>
        <end position="66"/>
    </location>
</feature>
<dbReference type="InterPro" id="IPR002491">
    <property type="entry name" value="ABC_transptr_periplasmic_BD"/>
</dbReference>
<dbReference type="SUPFAM" id="SSF53807">
    <property type="entry name" value="Helical backbone' metal receptor"/>
    <property type="match status" value="1"/>
</dbReference>
<evidence type="ECO:0000256" key="4">
    <source>
        <dbReference type="ARBA" id="ARBA00022729"/>
    </source>
</evidence>
<evidence type="ECO:0000256" key="5">
    <source>
        <dbReference type="SAM" id="MobiDB-lite"/>
    </source>
</evidence>
<dbReference type="PROSITE" id="PS50983">
    <property type="entry name" value="FE_B12_PBP"/>
    <property type="match status" value="1"/>
</dbReference>
<feature type="chain" id="PRO_5039333241" evidence="6">
    <location>
        <begin position="19"/>
        <end position="324"/>
    </location>
</feature>
<dbReference type="PROSITE" id="PS51257">
    <property type="entry name" value="PROKAR_LIPOPROTEIN"/>
    <property type="match status" value="1"/>
</dbReference>
<dbReference type="Proteomes" id="UP000293568">
    <property type="component" value="Chromosome"/>
</dbReference>
<evidence type="ECO:0000313" key="9">
    <source>
        <dbReference type="Proteomes" id="UP000293568"/>
    </source>
</evidence>
<protein>
    <submittedName>
        <fullName evidence="8">Iron-hydroxamate ABC transporter substrate-binding protein</fullName>
    </submittedName>
</protein>
<dbReference type="AlphaFoldDB" id="A0A4P6FA68"/>
<evidence type="ECO:0000256" key="1">
    <source>
        <dbReference type="ARBA" id="ARBA00004196"/>
    </source>
</evidence>
<evidence type="ECO:0000256" key="2">
    <source>
        <dbReference type="ARBA" id="ARBA00008814"/>
    </source>
</evidence>
<dbReference type="KEGG" id="pprt:ET464_14290"/>
<dbReference type="Gene3D" id="3.40.50.1980">
    <property type="entry name" value="Nitrogenase molybdenum iron protein domain"/>
    <property type="match status" value="2"/>
</dbReference>
<evidence type="ECO:0000256" key="3">
    <source>
        <dbReference type="ARBA" id="ARBA00022448"/>
    </source>
</evidence>
<dbReference type="InterPro" id="IPR051313">
    <property type="entry name" value="Bact_iron-sidero_bind"/>
</dbReference>